<evidence type="ECO:0000256" key="1">
    <source>
        <dbReference type="SAM" id="Phobius"/>
    </source>
</evidence>
<dbReference type="Proteomes" id="UP001185899">
    <property type="component" value="Unassembled WGS sequence"/>
</dbReference>
<dbReference type="EMBL" id="JAWLKE010000006">
    <property type="protein sequence ID" value="MDV6232041.1"/>
    <property type="molecule type" value="Genomic_DNA"/>
</dbReference>
<sequence length="143" mass="15070">MSDHSRNTDLPDDVSDVTLGFCVAVAMFLPSYFGATLITDALLGRAGLPLSPLLWLVVAVPLAIVMVRVEDRVQSRSDWDRLEGFWYSGGVGALTLPPLGLALLAPLPTLTGLDRGGPSMVVFAAVALLIVGIVVRGKLRGTA</sequence>
<keyword evidence="3" id="KW-1185">Reference proteome</keyword>
<feature type="transmembrane region" description="Helical" evidence="1">
    <location>
        <begin position="53"/>
        <end position="69"/>
    </location>
</feature>
<comment type="caution">
    <text evidence="2">The sequence shown here is derived from an EMBL/GenBank/DDBJ whole genome shotgun (WGS) entry which is preliminary data.</text>
</comment>
<proteinExistence type="predicted"/>
<accession>A0ABU4B0M0</accession>
<evidence type="ECO:0000313" key="3">
    <source>
        <dbReference type="Proteomes" id="UP001185899"/>
    </source>
</evidence>
<feature type="transmembrane region" description="Helical" evidence="1">
    <location>
        <begin position="117"/>
        <end position="135"/>
    </location>
</feature>
<keyword evidence="1" id="KW-0812">Transmembrane</keyword>
<organism evidence="2 3">
    <name type="scientific">Rhodococcus cercidiphylli</name>
    <dbReference type="NCBI Taxonomy" id="489916"/>
    <lineage>
        <taxon>Bacteria</taxon>
        <taxon>Bacillati</taxon>
        <taxon>Actinomycetota</taxon>
        <taxon>Actinomycetes</taxon>
        <taxon>Mycobacteriales</taxon>
        <taxon>Nocardiaceae</taxon>
        <taxon>Rhodococcus</taxon>
    </lineage>
</organism>
<feature type="transmembrane region" description="Helical" evidence="1">
    <location>
        <begin position="14"/>
        <end position="33"/>
    </location>
</feature>
<dbReference type="RefSeq" id="WP_317548808.1">
    <property type="nucleotide sequence ID" value="NZ_JAWLKE010000006.1"/>
</dbReference>
<evidence type="ECO:0000313" key="2">
    <source>
        <dbReference type="EMBL" id="MDV6232041.1"/>
    </source>
</evidence>
<protein>
    <submittedName>
        <fullName evidence="2">Uncharacterized protein</fullName>
    </submittedName>
</protein>
<name>A0ABU4B0M0_9NOCA</name>
<keyword evidence="1" id="KW-1133">Transmembrane helix</keyword>
<reference evidence="2 3" key="1">
    <citation type="submission" date="2023-10" db="EMBL/GenBank/DDBJ databases">
        <title>Development of a sustainable strategy for remediation of hydrocarbon-contaminated territories based on the waste exchange concept.</title>
        <authorList>
            <person name="Krivoruchko A."/>
        </authorList>
    </citation>
    <scope>NUCLEOTIDE SEQUENCE [LARGE SCALE GENOMIC DNA]</scope>
    <source>
        <strain evidence="2 3">IEGM 1322</strain>
    </source>
</reference>
<feature type="transmembrane region" description="Helical" evidence="1">
    <location>
        <begin position="85"/>
        <end position="105"/>
    </location>
</feature>
<keyword evidence="1" id="KW-0472">Membrane</keyword>
<gene>
    <name evidence="2" type="ORF">R3P95_15930</name>
</gene>